<keyword evidence="7" id="KW-0067">ATP-binding</keyword>
<dbReference type="EC" id="2.7.13.3" evidence="2"/>
<evidence type="ECO:0000256" key="4">
    <source>
        <dbReference type="ARBA" id="ARBA00022679"/>
    </source>
</evidence>
<dbReference type="PANTHER" id="PTHR41523:SF7">
    <property type="entry name" value="HISTIDINE KINASE"/>
    <property type="match status" value="1"/>
</dbReference>
<dbReference type="PANTHER" id="PTHR41523">
    <property type="entry name" value="TWO-COMPONENT SYSTEM SENSOR PROTEIN"/>
    <property type="match status" value="1"/>
</dbReference>
<dbReference type="STRING" id="1803665.GCA_001641335_01287"/>
<name>A0A560E653_9BRAD</name>
<evidence type="ECO:0000256" key="2">
    <source>
        <dbReference type="ARBA" id="ARBA00012438"/>
    </source>
</evidence>
<dbReference type="InterPro" id="IPR011102">
    <property type="entry name" value="Sig_transdc_His_kinase_HWE"/>
</dbReference>
<evidence type="ECO:0000313" key="10">
    <source>
        <dbReference type="EMBL" id="TWB04763.1"/>
    </source>
</evidence>
<proteinExistence type="predicted"/>
<organism evidence="10 11">
    <name type="scientific">Bradyrhizobium stylosanthis</name>
    <dbReference type="NCBI Taxonomy" id="1803665"/>
    <lineage>
        <taxon>Bacteria</taxon>
        <taxon>Pseudomonadati</taxon>
        <taxon>Pseudomonadota</taxon>
        <taxon>Alphaproteobacteria</taxon>
        <taxon>Hyphomicrobiales</taxon>
        <taxon>Nitrobacteraceae</taxon>
        <taxon>Bradyrhizobium</taxon>
    </lineage>
</organism>
<protein>
    <recommendedName>
        <fullName evidence="2">histidine kinase</fullName>
        <ecNumber evidence="2">2.7.13.3</ecNumber>
    </recommendedName>
</protein>
<dbReference type="CDD" id="cd18773">
    <property type="entry name" value="PDC1_HK_sensor"/>
    <property type="match status" value="1"/>
</dbReference>
<keyword evidence="3" id="KW-0597">Phosphoprotein</keyword>
<evidence type="ECO:0000259" key="9">
    <source>
        <dbReference type="SMART" id="SM00911"/>
    </source>
</evidence>
<accession>A0A560E653</accession>
<keyword evidence="6 10" id="KW-0418">Kinase</keyword>
<dbReference type="InterPro" id="IPR036890">
    <property type="entry name" value="HATPase_C_sf"/>
</dbReference>
<evidence type="ECO:0000256" key="3">
    <source>
        <dbReference type="ARBA" id="ARBA00022553"/>
    </source>
</evidence>
<dbReference type="EMBL" id="VITK01000002">
    <property type="protein sequence ID" value="TWB04763.1"/>
    <property type="molecule type" value="Genomic_DNA"/>
</dbReference>
<dbReference type="CDD" id="cd18774">
    <property type="entry name" value="PDC2_HK_sensor"/>
    <property type="match status" value="1"/>
</dbReference>
<evidence type="ECO:0000256" key="5">
    <source>
        <dbReference type="ARBA" id="ARBA00022741"/>
    </source>
</evidence>
<gene>
    <name evidence="10" type="ORF">FBZ96_1021244</name>
</gene>
<sequence length="567" mass="61937">MRGLGSRRRGWFRRSLLTWPVSAYLLLLAITTAVPVTACAAFLAYHFVAESSQLTKAEYEDRLRLMRNAADLRIANIIDDLQVLALSPSLAQGRFAEFREHAVQAVKLIGGVAIVLYAPDGQQIANTRLELDAPLPKRTEFDVERRAIETGRPQVSGLQRAVVDGQPIVTIAVPVRIGGEIRYALNIGLSTRYLSSMMDEYVSAGMVGSIIDANGLLLARRPLLDGDDLVGQPTIPAVMAQLGKPSAWWIEAVSRTGVPTYTSLLRSNQSSWSINLAVPRDVIDGPLHRTVEWIVALTAFTLVLGLALARLISRRFLAEFSDLERYVAGLRSGAAEPKLGAISEVNRMKKVLYHVGSELAGALKQQKALLDEINHRVKNTLGTVQSIARLSRASSSDLNEYAAAFEGRLLALSQAYNLLTENNWVGVSLESIVRQTLAPYAGPERLDIDGPDLLLPPKVTLAISAALQELSTNAAKYGAFSVPSGKLQISWTVDETGLVRLSWTERDGPLVHKPTRRGFGTKMITGMFAGETGWSVNLDFNPGGLRCVMQFWSRDQVDGDLPLMEAS</sequence>
<feature type="domain" description="Signal transduction histidine kinase HWE region" evidence="9">
    <location>
        <begin position="372"/>
        <end position="452"/>
    </location>
</feature>
<evidence type="ECO:0000256" key="8">
    <source>
        <dbReference type="SAM" id="Phobius"/>
    </source>
</evidence>
<keyword evidence="8" id="KW-0812">Transmembrane</keyword>
<dbReference type="AlphaFoldDB" id="A0A560E653"/>
<dbReference type="Gene3D" id="3.30.565.10">
    <property type="entry name" value="Histidine kinase-like ATPase, C-terminal domain"/>
    <property type="match status" value="1"/>
</dbReference>
<feature type="transmembrane region" description="Helical" evidence="8">
    <location>
        <begin position="21"/>
        <end position="48"/>
    </location>
</feature>
<evidence type="ECO:0000256" key="1">
    <source>
        <dbReference type="ARBA" id="ARBA00000085"/>
    </source>
</evidence>
<keyword evidence="8" id="KW-0472">Membrane</keyword>
<evidence type="ECO:0000313" key="11">
    <source>
        <dbReference type="Proteomes" id="UP000319949"/>
    </source>
</evidence>
<dbReference type="Proteomes" id="UP000319949">
    <property type="component" value="Unassembled WGS sequence"/>
</dbReference>
<reference evidence="10 11" key="1">
    <citation type="submission" date="2019-06" db="EMBL/GenBank/DDBJ databases">
        <title>Genomic Encyclopedia of Type Strains, Phase IV (KMG-V): Genome sequencing to study the core and pangenomes of soil and plant-associated prokaryotes.</title>
        <authorList>
            <person name="Whitman W."/>
        </authorList>
    </citation>
    <scope>NUCLEOTIDE SEQUENCE [LARGE SCALE GENOMIC DNA]</scope>
    <source>
        <strain evidence="10 11">BR 510</strain>
    </source>
</reference>
<evidence type="ECO:0000256" key="7">
    <source>
        <dbReference type="ARBA" id="ARBA00022840"/>
    </source>
</evidence>
<dbReference type="GO" id="GO:0005524">
    <property type="term" value="F:ATP binding"/>
    <property type="evidence" value="ECO:0007669"/>
    <property type="project" value="UniProtKB-KW"/>
</dbReference>
<evidence type="ECO:0000256" key="6">
    <source>
        <dbReference type="ARBA" id="ARBA00022777"/>
    </source>
</evidence>
<keyword evidence="8" id="KW-1133">Transmembrane helix</keyword>
<keyword evidence="11" id="KW-1185">Reference proteome</keyword>
<keyword evidence="4" id="KW-0808">Transferase</keyword>
<comment type="catalytic activity">
    <reaction evidence="1">
        <text>ATP + protein L-histidine = ADP + protein N-phospho-L-histidine.</text>
        <dbReference type="EC" id="2.7.13.3"/>
    </reaction>
</comment>
<dbReference type="GO" id="GO:0004673">
    <property type="term" value="F:protein histidine kinase activity"/>
    <property type="evidence" value="ECO:0007669"/>
    <property type="project" value="UniProtKB-EC"/>
</dbReference>
<keyword evidence="5" id="KW-0547">Nucleotide-binding</keyword>
<comment type="caution">
    <text evidence="10">The sequence shown here is derived from an EMBL/GenBank/DDBJ whole genome shotgun (WGS) entry which is preliminary data.</text>
</comment>
<dbReference type="SMART" id="SM00911">
    <property type="entry name" value="HWE_HK"/>
    <property type="match status" value="1"/>
</dbReference>
<dbReference type="Pfam" id="PF07536">
    <property type="entry name" value="HWE_HK"/>
    <property type="match status" value="1"/>
</dbReference>